<evidence type="ECO:0000313" key="5">
    <source>
        <dbReference type="EMBL" id="EIC21659.1"/>
    </source>
</evidence>
<dbReference type="CDD" id="cd18793">
    <property type="entry name" value="SF2_C_SNF"/>
    <property type="match status" value="1"/>
</dbReference>
<dbReference type="HOGENOM" id="CLU_006296_0_0_6"/>
<dbReference type="Pfam" id="PF00271">
    <property type="entry name" value="Helicase_C"/>
    <property type="match status" value="1"/>
</dbReference>
<organism evidence="5 6">
    <name type="scientific">Thiorhodovibrio frisius</name>
    <dbReference type="NCBI Taxonomy" id="631362"/>
    <lineage>
        <taxon>Bacteria</taxon>
        <taxon>Pseudomonadati</taxon>
        <taxon>Pseudomonadota</taxon>
        <taxon>Gammaproteobacteria</taxon>
        <taxon>Chromatiales</taxon>
        <taxon>Chromatiaceae</taxon>
        <taxon>Thiorhodovibrio</taxon>
    </lineage>
</organism>
<dbReference type="InterPro" id="IPR025202">
    <property type="entry name" value="PLD-like_dom"/>
</dbReference>
<feature type="domain" description="Helicase C-terminal" evidence="4">
    <location>
        <begin position="692"/>
        <end position="854"/>
    </location>
</feature>
<dbReference type="GO" id="GO:0016787">
    <property type="term" value="F:hydrolase activity"/>
    <property type="evidence" value="ECO:0007669"/>
    <property type="project" value="UniProtKB-KW"/>
</dbReference>
<dbReference type="RefSeq" id="WP_009148244.1">
    <property type="nucleotide sequence ID" value="NZ_CP121471.1"/>
</dbReference>
<dbReference type="InterPro" id="IPR049952">
    <property type="entry name" value="PhospholipD-like_anti-phage"/>
</dbReference>
<dbReference type="SMART" id="SM00490">
    <property type="entry name" value="HELICc"/>
    <property type="match status" value="1"/>
</dbReference>
<reference evidence="5 6" key="2">
    <citation type="submission" date="2011-11" db="EMBL/GenBank/DDBJ databases">
        <authorList>
            <consortium name="US DOE Joint Genome Institute"/>
            <person name="Lucas S."/>
            <person name="Han J."/>
            <person name="Lapidus A."/>
            <person name="Cheng J.-F."/>
            <person name="Goodwin L."/>
            <person name="Pitluck S."/>
            <person name="Peters L."/>
            <person name="Ovchinnikova G."/>
            <person name="Zhang X."/>
            <person name="Detter J.C."/>
            <person name="Han C."/>
            <person name="Tapia R."/>
            <person name="Land M."/>
            <person name="Hauser L."/>
            <person name="Kyrpides N."/>
            <person name="Ivanova N."/>
            <person name="Pagani I."/>
            <person name="Vogl K."/>
            <person name="Liu Z."/>
            <person name="Overmann J."/>
            <person name="Frigaard N.-U."/>
            <person name="Bryant D."/>
            <person name="Woyke T."/>
        </authorList>
    </citation>
    <scope>NUCLEOTIDE SEQUENCE [LARGE SCALE GENOMIC DNA]</scope>
    <source>
        <strain evidence="5 6">970</strain>
    </source>
</reference>
<gene>
    <name evidence="5" type="ORF">Thi970DRAFT_01878</name>
</gene>
<dbReference type="EMBL" id="JH603169">
    <property type="protein sequence ID" value="EIC21659.1"/>
    <property type="molecule type" value="Genomic_DNA"/>
</dbReference>
<evidence type="ECO:0000256" key="2">
    <source>
        <dbReference type="ARBA" id="ARBA00022806"/>
    </source>
</evidence>
<dbReference type="eggNOG" id="COG0553">
    <property type="taxonomic scope" value="Bacteria"/>
</dbReference>
<accession>H8Z2S3</accession>
<dbReference type="Pfam" id="PF13091">
    <property type="entry name" value="PLDc_2"/>
    <property type="match status" value="1"/>
</dbReference>
<dbReference type="STRING" id="631362.Thi970DRAFT_01878"/>
<dbReference type="PANTHER" id="PTHR45766:SF6">
    <property type="entry name" value="SWI_SNF-RELATED MATRIX-ASSOCIATED ACTIN-DEPENDENT REGULATOR OF CHROMATIN SUBFAMILY A-LIKE PROTEIN 1"/>
    <property type="match status" value="1"/>
</dbReference>
<dbReference type="SUPFAM" id="SSF52540">
    <property type="entry name" value="P-loop containing nucleoside triphosphate hydrolases"/>
    <property type="match status" value="2"/>
</dbReference>
<dbReference type="Pfam" id="PF00176">
    <property type="entry name" value="SNF2-rel_dom"/>
    <property type="match status" value="1"/>
</dbReference>
<dbReference type="GO" id="GO:0004386">
    <property type="term" value="F:helicase activity"/>
    <property type="evidence" value="ECO:0007669"/>
    <property type="project" value="UniProtKB-KW"/>
</dbReference>
<dbReference type="Gene3D" id="3.30.870.10">
    <property type="entry name" value="Endonuclease Chain A"/>
    <property type="match status" value="1"/>
</dbReference>
<dbReference type="Gene3D" id="3.40.50.300">
    <property type="entry name" value="P-loop containing nucleotide triphosphate hydrolases"/>
    <property type="match status" value="1"/>
</dbReference>
<dbReference type="InterPro" id="IPR014001">
    <property type="entry name" value="Helicase_ATP-bd"/>
</dbReference>
<evidence type="ECO:0000313" key="6">
    <source>
        <dbReference type="Proteomes" id="UP000002964"/>
    </source>
</evidence>
<dbReference type="Gene3D" id="3.40.50.10810">
    <property type="entry name" value="Tandem AAA-ATPase domain"/>
    <property type="match status" value="1"/>
</dbReference>
<dbReference type="Proteomes" id="UP000002964">
    <property type="component" value="Unassembled WGS sequence"/>
</dbReference>
<dbReference type="eggNOG" id="COG1502">
    <property type="taxonomic scope" value="Bacteria"/>
</dbReference>
<dbReference type="NCBIfam" id="NF042964">
    <property type="entry name" value="phospholipD_antiphage"/>
    <property type="match status" value="1"/>
</dbReference>
<reference evidence="6" key="1">
    <citation type="submission" date="2011-06" db="EMBL/GenBank/DDBJ databases">
        <authorList>
            <consortium name="US DOE Joint Genome Institute (JGI-PGF)"/>
            <person name="Lucas S."/>
            <person name="Han J."/>
            <person name="Lapidus A."/>
            <person name="Cheng J.-F."/>
            <person name="Goodwin L."/>
            <person name="Pitluck S."/>
            <person name="Peters L."/>
            <person name="Land M.L."/>
            <person name="Hauser L."/>
            <person name="Vogl K."/>
            <person name="Liu Z."/>
            <person name="Overmann J."/>
            <person name="Frigaard N.-U."/>
            <person name="Bryant D.A."/>
            <person name="Woyke T.J."/>
        </authorList>
    </citation>
    <scope>NUCLEOTIDE SEQUENCE [LARGE SCALE GENOMIC DNA]</scope>
    <source>
        <strain evidence="6">970</strain>
    </source>
</reference>
<dbReference type="InterPro" id="IPR049730">
    <property type="entry name" value="SNF2/RAD54-like_C"/>
</dbReference>
<dbReference type="SMART" id="SM00487">
    <property type="entry name" value="DEXDc"/>
    <property type="match status" value="1"/>
</dbReference>
<evidence type="ECO:0000259" key="4">
    <source>
        <dbReference type="PROSITE" id="PS51194"/>
    </source>
</evidence>
<dbReference type="SUPFAM" id="SSF56024">
    <property type="entry name" value="Phospholipase D/nuclease"/>
    <property type="match status" value="1"/>
</dbReference>
<evidence type="ECO:0000256" key="1">
    <source>
        <dbReference type="ARBA" id="ARBA00022801"/>
    </source>
</evidence>
<dbReference type="OrthoDB" id="9814088at2"/>
<sequence>MTIQRFSSRTHRLDQSFLAEQLQGARRYLRIAGYFTSSLFEIAHEWLEPIPEVRIVCNVDLAPEDLKVAQLREMRMLGRWNERSIEAESLLNRPRYQRLHEFLAKRGEAIRVAPDSVCGFVHGKAGVIERADGTKVGFIGSMNETRHGWQRHYEILWQDDAPEGIAWIEAEFEFLWNAARPLPEAVCREVARRGRRVEVALPELDSEDTLTPAALIESPLYREGMTLQPWQQGFVAECLRHHKDHGQVRLLLADEVGLGKTLSLGTAALTLCLLDEKAAGNGNKRRKPIVIFAPATLCEQWQTELLDKLGIPAARWDSRRKVWLDPEERAISPSGPEQIARSPLRMGIVSTGLMVQPSREKEVLLGISFTLVILDEAHKARSRHGIGAKADEPNALLAFMLAIADRAEHVLLGTATPIQTTPEDLWDLMRVLHRGSTGFVLGNDLAPWHRPRQVLPILCGEEQVTTIEAGWRLLRSPLPTMTSSNEPNARRLFRNLREELDLEPRAHLAGALSDLPFDVRDDLETELERVIDGASFFQRENPFVRHVVLRKRTTLEERGLLDRIAVNIHPDQGLVQSPHRFNALFQDLALRTTPDFDHAYEEALAFGQVLAKRGKGGGFMHSLMQQRVCSSVVAGINTAQTLLAGREVQEETEEADVKLAIQNDDERAALVSLISALEAMDEDPKLAAVRFYLQDEGWLMLGCIIFSQYYDTARWVADALAADFPQETIGLYAGADRSRLYRDGQAVGIVREELKRMVADREVRLMVATDAACEGLNLQTLGTLINIDLPWNPTRLEQRIGRIKRFGQARTAVDMLNLVHQGTVDEKVYARLSERMRNRHDLFGGLPDTIRDDWIEDLETLGEKMDQYIEERRKATGFDLRYNDSLQPSADAWRDCATVLARRDVENLMRQGWSG</sequence>
<protein>
    <submittedName>
        <fullName evidence="5">DNA/RNA helicase, superfamily II</fullName>
    </submittedName>
</protein>
<name>H8Z2S3_9GAMM</name>
<dbReference type="InterPro" id="IPR001650">
    <property type="entry name" value="Helicase_C-like"/>
</dbReference>
<dbReference type="PANTHER" id="PTHR45766">
    <property type="entry name" value="DNA ANNEALING HELICASE AND ENDONUCLEASE ZRANB3 FAMILY MEMBER"/>
    <property type="match status" value="1"/>
</dbReference>
<dbReference type="AlphaFoldDB" id="H8Z2S3"/>
<proteinExistence type="predicted"/>
<keyword evidence="6" id="KW-1185">Reference proteome</keyword>
<feature type="domain" description="Helicase ATP-binding" evidence="3">
    <location>
        <begin position="241"/>
        <end position="435"/>
    </location>
</feature>
<dbReference type="PROSITE" id="PS51192">
    <property type="entry name" value="HELICASE_ATP_BIND_1"/>
    <property type="match status" value="1"/>
</dbReference>
<dbReference type="InterPro" id="IPR027417">
    <property type="entry name" value="P-loop_NTPase"/>
</dbReference>
<dbReference type="GO" id="GO:0005524">
    <property type="term" value="F:ATP binding"/>
    <property type="evidence" value="ECO:0007669"/>
    <property type="project" value="InterPro"/>
</dbReference>
<keyword evidence="2 5" id="KW-0067">ATP-binding</keyword>
<keyword evidence="2 5" id="KW-0347">Helicase</keyword>
<keyword evidence="2 5" id="KW-0547">Nucleotide-binding</keyword>
<dbReference type="InterPro" id="IPR000330">
    <property type="entry name" value="SNF2_N"/>
</dbReference>
<evidence type="ECO:0000259" key="3">
    <source>
        <dbReference type="PROSITE" id="PS51192"/>
    </source>
</evidence>
<dbReference type="InterPro" id="IPR038718">
    <property type="entry name" value="SNF2-like_sf"/>
</dbReference>
<dbReference type="PROSITE" id="PS51194">
    <property type="entry name" value="HELICASE_CTER"/>
    <property type="match status" value="1"/>
</dbReference>
<keyword evidence="1" id="KW-0378">Hydrolase</keyword>